<dbReference type="SUPFAM" id="SSF51735">
    <property type="entry name" value="NAD(P)-binding Rossmann-fold domains"/>
    <property type="match status" value="1"/>
</dbReference>
<accession>A0ABX2RUY3</accession>
<protein>
    <recommendedName>
        <fullName evidence="2">Pyrroline-5-carboxylate reductase catalytic N-terminal domain-containing protein</fullName>
    </recommendedName>
</protein>
<dbReference type="PANTHER" id="PTHR14239:SF0">
    <property type="entry name" value="F420-DEPENDENT NADP REDUCTASE"/>
    <property type="match status" value="1"/>
</dbReference>
<proteinExistence type="predicted"/>
<keyword evidence="1" id="KW-0560">Oxidoreductase</keyword>
<evidence type="ECO:0000313" key="3">
    <source>
        <dbReference type="EMBL" id="NYF60031.1"/>
    </source>
</evidence>
<sequence length="226" mass="23530">MKIAVLGTGMVGQALAGRLAELGHEVTVATRDVAATLARTTPDAMGNPPYAAWAAEHPQVRLATIPDAAAGAELLVNATSGNVSIAALQAAGADNLAGKILIDIANPLDFGNGFPPTLFVKDTDSLGEQIQAAFPQLRVVKALNTLTAPLMVNPKALADGDHSIFVSGNDADAKKIVTGILESFGHTDVIDLGDITTARGTEMLLPLWLRLMGALNTPMFNFKVVR</sequence>
<dbReference type="Proteomes" id="UP000631553">
    <property type="component" value="Unassembled WGS sequence"/>
</dbReference>
<comment type="caution">
    <text evidence="3">The sequence shown here is derived from an EMBL/GenBank/DDBJ whole genome shotgun (WGS) entry which is preliminary data.</text>
</comment>
<dbReference type="InterPro" id="IPR036291">
    <property type="entry name" value="NAD(P)-bd_dom_sf"/>
</dbReference>
<dbReference type="EMBL" id="JACCCQ010000001">
    <property type="protein sequence ID" value="NYF60031.1"/>
    <property type="molecule type" value="Genomic_DNA"/>
</dbReference>
<reference evidence="3 4" key="1">
    <citation type="submission" date="2020-07" db="EMBL/GenBank/DDBJ databases">
        <title>Sequencing the genomes of 1000 actinobacteria strains.</title>
        <authorList>
            <person name="Klenk H.-P."/>
        </authorList>
    </citation>
    <scope>NUCLEOTIDE SEQUENCE [LARGE SCALE GENOMIC DNA]</scope>
    <source>
        <strain evidence="3 4">DSM 43814</strain>
    </source>
</reference>
<name>A0ABX2RUY3_9ACTN</name>
<organism evidence="3 4">
    <name type="scientific">Micromonospora purpureochromogenes</name>
    <dbReference type="NCBI Taxonomy" id="47872"/>
    <lineage>
        <taxon>Bacteria</taxon>
        <taxon>Bacillati</taxon>
        <taxon>Actinomycetota</taxon>
        <taxon>Actinomycetes</taxon>
        <taxon>Micromonosporales</taxon>
        <taxon>Micromonosporaceae</taxon>
        <taxon>Micromonospora</taxon>
    </lineage>
</organism>
<evidence type="ECO:0000256" key="1">
    <source>
        <dbReference type="ARBA" id="ARBA00023002"/>
    </source>
</evidence>
<evidence type="ECO:0000313" key="4">
    <source>
        <dbReference type="Proteomes" id="UP000631553"/>
    </source>
</evidence>
<evidence type="ECO:0000259" key="2">
    <source>
        <dbReference type="Pfam" id="PF03807"/>
    </source>
</evidence>
<dbReference type="InterPro" id="IPR028939">
    <property type="entry name" value="P5C_Rdtase_cat_N"/>
</dbReference>
<feature type="domain" description="Pyrroline-5-carboxylate reductase catalytic N-terminal" evidence="2">
    <location>
        <begin position="2"/>
        <end position="107"/>
    </location>
</feature>
<keyword evidence="4" id="KW-1185">Reference proteome</keyword>
<dbReference type="InterPro" id="IPR051267">
    <property type="entry name" value="STEAP_metalloreductase"/>
</dbReference>
<dbReference type="Gene3D" id="3.40.50.720">
    <property type="entry name" value="NAD(P)-binding Rossmann-like Domain"/>
    <property type="match status" value="1"/>
</dbReference>
<gene>
    <name evidence="3" type="ORF">HDA35_005862</name>
</gene>
<dbReference type="PANTHER" id="PTHR14239">
    <property type="entry name" value="DUDULIN-RELATED"/>
    <property type="match status" value="1"/>
</dbReference>
<dbReference type="Pfam" id="PF03807">
    <property type="entry name" value="F420_oxidored"/>
    <property type="match status" value="1"/>
</dbReference>
<dbReference type="RefSeq" id="WP_179805605.1">
    <property type="nucleotide sequence ID" value="NZ_JACCCQ010000001.1"/>
</dbReference>